<protein>
    <recommendedName>
        <fullName evidence="4">hydroxymethylglutaryl-CoA lyase</fullName>
        <ecNumber evidence="4">4.1.3.4</ecNumber>
    </recommendedName>
</protein>
<dbReference type="CDD" id="cd07938">
    <property type="entry name" value="DRE_TIM_HMGL"/>
    <property type="match status" value="1"/>
</dbReference>
<dbReference type="GO" id="GO:0046951">
    <property type="term" value="P:ketone body biosynthetic process"/>
    <property type="evidence" value="ECO:0007669"/>
    <property type="project" value="TreeGrafter"/>
</dbReference>
<keyword evidence="6" id="KW-0456">Lyase</keyword>
<evidence type="ECO:0000256" key="1">
    <source>
        <dbReference type="ARBA" id="ARBA00004229"/>
    </source>
</evidence>
<gene>
    <name evidence="9" type="ORF">F1559_001459</name>
</gene>
<comment type="pathway">
    <text evidence="2">Metabolic intermediate metabolism; (S)-3-hydroxy-3-methylglutaryl-CoA degradation; acetoacetate from (S)-3-hydroxy-3-methylglutaryl-CoA: step 1/1.</text>
</comment>
<dbReference type="FunFam" id="3.20.20.70:FF:000071">
    <property type="entry name" value="Hydroxymethylglutaryl-CoA lyase"/>
    <property type="match status" value="1"/>
</dbReference>
<reference evidence="9 10" key="1">
    <citation type="journal article" date="2020" name="J. Phycol.">
        <title>Comparative genome analysis reveals Cyanidiococcus gen. nov., a new extremophilic red algal genus sister to Cyanidioschyzon (Cyanidioschyzonaceae, Rhodophyta).</title>
        <authorList>
            <person name="Liu S.-L."/>
            <person name="Chiang Y.-R."/>
            <person name="Yoon H.S."/>
            <person name="Fu H.-Y."/>
        </authorList>
    </citation>
    <scope>NUCLEOTIDE SEQUENCE [LARGE SCALE GENOMIC DNA]</scope>
    <source>
        <strain evidence="9 10">THAL066</strain>
    </source>
</reference>
<dbReference type="NCBIfam" id="NF004283">
    <property type="entry name" value="PRK05692.1"/>
    <property type="match status" value="1"/>
</dbReference>
<evidence type="ECO:0000256" key="4">
    <source>
        <dbReference type="ARBA" id="ARBA00012910"/>
    </source>
</evidence>
<evidence type="ECO:0000256" key="3">
    <source>
        <dbReference type="ARBA" id="ARBA00009405"/>
    </source>
</evidence>
<dbReference type="GO" id="GO:0009507">
    <property type="term" value="C:chloroplast"/>
    <property type="evidence" value="ECO:0007669"/>
    <property type="project" value="UniProtKB-SubCell"/>
</dbReference>
<dbReference type="Gene3D" id="3.20.20.70">
    <property type="entry name" value="Aldolase class I"/>
    <property type="match status" value="1"/>
</dbReference>
<proteinExistence type="inferred from homology"/>
<evidence type="ECO:0000256" key="5">
    <source>
        <dbReference type="ARBA" id="ARBA00022723"/>
    </source>
</evidence>
<dbReference type="GO" id="GO:0006552">
    <property type="term" value="P:L-leucine catabolic process"/>
    <property type="evidence" value="ECO:0007669"/>
    <property type="project" value="TreeGrafter"/>
</dbReference>
<name>A0A7J7IBQ2_9RHOD</name>
<evidence type="ECO:0000256" key="2">
    <source>
        <dbReference type="ARBA" id="ARBA00005143"/>
    </source>
</evidence>
<dbReference type="PANTHER" id="PTHR42738">
    <property type="entry name" value="HYDROXYMETHYLGLUTARYL-COA LYASE"/>
    <property type="match status" value="1"/>
</dbReference>
<accession>A0A7J7IBQ2</accession>
<dbReference type="InterPro" id="IPR000891">
    <property type="entry name" value="PYR_CT"/>
</dbReference>
<dbReference type="SUPFAM" id="SSF51569">
    <property type="entry name" value="Aldolase"/>
    <property type="match status" value="1"/>
</dbReference>
<comment type="similarity">
    <text evidence="3">Belongs to the HMG-CoA lyase family.</text>
</comment>
<dbReference type="OrthoDB" id="1905920at2759"/>
<evidence type="ECO:0000256" key="7">
    <source>
        <dbReference type="ARBA" id="ARBA00049877"/>
    </source>
</evidence>
<dbReference type="Pfam" id="PF00682">
    <property type="entry name" value="HMGL-like"/>
    <property type="match status" value="1"/>
</dbReference>
<feature type="domain" description="Pyruvate carboxyltransferase" evidence="8">
    <location>
        <begin position="42"/>
        <end position="323"/>
    </location>
</feature>
<evidence type="ECO:0000256" key="6">
    <source>
        <dbReference type="ARBA" id="ARBA00023239"/>
    </source>
</evidence>
<organism evidence="9 10">
    <name type="scientific">Cyanidiococcus yangmingshanensis</name>
    <dbReference type="NCBI Taxonomy" id="2690220"/>
    <lineage>
        <taxon>Eukaryota</taxon>
        <taxon>Rhodophyta</taxon>
        <taxon>Bangiophyceae</taxon>
        <taxon>Cyanidiales</taxon>
        <taxon>Cyanidiaceae</taxon>
        <taxon>Cyanidiococcus</taxon>
    </lineage>
</organism>
<evidence type="ECO:0000259" key="8">
    <source>
        <dbReference type="PROSITE" id="PS50991"/>
    </source>
</evidence>
<dbReference type="InterPro" id="IPR013785">
    <property type="entry name" value="Aldolase_TIM"/>
</dbReference>
<evidence type="ECO:0000313" key="9">
    <source>
        <dbReference type="EMBL" id="KAF6000428.1"/>
    </source>
</evidence>
<dbReference type="PANTHER" id="PTHR42738:SF17">
    <property type="entry name" value="HYDROXYMETHYLGLUTARYL-COA LYASE"/>
    <property type="match status" value="1"/>
</dbReference>
<sequence length="354" mass="39414">MRPDFVWPYVIQRSIKGWKTLKTPHVELTRVVNFSNTSGKAVRIVEVGPRDGLQTEKPLSAHDRAELIRRLVLEGGLRNVEVGSFVSEKRVPQMANTAQVIERINELIPLEVRQRSAFPVLVPNEKYLEQALRAKCRQLAVFVSATEAFSERNLGCSVQESLKRVEELFRRLEKEPDHQSFTVRGYVSCIFVCPFEGLVRPSRVRKVADALFELGCDEVSLGDTVGMGTPAAVRRLFDEIQAHSHTDDRTYAVHFHDTYGMAIANILCAIEEYNVSVVDSSVGGLGGCPFAPGSTGNVATEDVLYLLQNLNRAESGPDLMGLVDIGAWINAKLGRETRSKTAQALLRKQTFSEE</sequence>
<evidence type="ECO:0000313" key="10">
    <source>
        <dbReference type="Proteomes" id="UP000530660"/>
    </source>
</evidence>
<comment type="catalytic activity">
    <reaction evidence="7">
        <text>(3S)-3-hydroxy-3-methylglutaryl-CoA = acetoacetate + acetyl-CoA</text>
        <dbReference type="Rhea" id="RHEA:24404"/>
        <dbReference type="ChEBI" id="CHEBI:13705"/>
        <dbReference type="ChEBI" id="CHEBI:43074"/>
        <dbReference type="ChEBI" id="CHEBI:57288"/>
        <dbReference type="EC" id="4.1.3.4"/>
    </reaction>
</comment>
<comment type="caution">
    <text evidence="9">The sequence shown here is derived from an EMBL/GenBank/DDBJ whole genome shotgun (WGS) entry which is preliminary data.</text>
</comment>
<dbReference type="EC" id="4.1.3.4" evidence="4"/>
<dbReference type="Proteomes" id="UP000530660">
    <property type="component" value="Unassembled WGS sequence"/>
</dbReference>
<dbReference type="InterPro" id="IPR043594">
    <property type="entry name" value="HMGL"/>
</dbReference>
<dbReference type="AlphaFoldDB" id="A0A7J7IBQ2"/>
<dbReference type="EMBL" id="VWRR01000020">
    <property type="protein sequence ID" value="KAF6000428.1"/>
    <property type="molecule type" value="Genomic_DNA"/>
</dbReference>
<dbReference type="UniPathway" id="UPA00896">
    <property type="reaction ID" value="UER00863"/>
</dbReference>
<comment type="subcellular location">
    <subcellularLocation>
        <location evidence="1">Plastid</location>
        <location evidence="1">Chloroplast</location>
    </subcellularLocation>
</comment>
<keyword evidence="10" id="KW-1185">Reference proteome</keyword>
<dbReference type="GO" id="GO:0004419">
    <property type="term" value="F:hydroxymethylglutaryl-CoA lyase activity"/>
    <property type="evidence" value="ECO:0007669"/>
    <property type="project" value="UniProtKB-EC"/>
</dbReference>
<dbReference type="PROSITE" id="PS50991">
    <property type="entry name" value="PYR_CT"/>
    <property type="match status" value="1"/>
</dbReference>
<keyword evidence="5" id="KW-0479">Metal-binding</keyword>
<dbReference type="GO" id="GO:0046872">
    <property type="term" value="F:metal ion binding"/>
    <property type="evidence" value="ECO:0007669"/>
    <property type="project" value="UniProtKB-KW"/>
</dbReference>